<accession>A0A133VGR4</accession>
<dbReference type="GO" id="GO:0016887">
    <property type="term" value="F:ATP hydrolysis activity"/>
    <property type="evidence" value="ECO:0007669"/>
    <property type="project" value="TreeGrafter"/>
</dbReference>
<dbReference type="GO" id="GO:0009898">
    <property type="term" value="C:cytoplasmic side of plasma membrane"/>
    <property type="evidence" value="ECO:0007669"/>
    <property type="project" value="TreeGrafter"/>
</dbReference>
<dbReference type="InterPro" id="IPR050625">
    <property type="entry name" value="ParA/MinD_ATPase"/>
</dbReference>
<dbReference type="EMBL" id="LHYC01000007">
    <property type="protein sequence ID" value="KXB05605.1"/>
    <property type="molecule type" value="Genomic_DNA"/>
</dbReference>
<dbReference type="PATRIC" id="fig|1698278.3.peg.484"/>
<dbReference type="CDD" id="cd02034">
    <property type="entry name" value="CooC1"/>
    <property type="match status" value="1"/>
</dbReference>
<keyword evidence="2" id="KW-0067">ATP-binding</keyword>
<dbReference type="PANTHER" id="PTHR43384:SF6">
    <property type="entry name" value="SEPTUM SITE-DETERMINING PROTEIN MIND HOMOLOG, CHLOROPLASTIC"/>
    <property type="match status" value="1"/>
</dbReference>
<organism evidence="4 5">
    <name type="scientific">candidate division MSBL1 archaeon SCGC-AAA382A03</name>
    <dbReference type="NCBI Taxonomy" id="1698278"/>
    <lineage>
        <taxon>Archaea</taxon>
        <taxon>Methanobacteriati</taxon>
        <taxon>Methanobacteriota</taxon>
        <taxon>candidate division MSBL1</taxon>
    </lineage>
</organism>
<dbReference type="GO" id="GO:0005829">
    <property type="term" value="C:cytosol"/>
    <property type="evidence" value="ECO:0007669"/>
    <property type="project" value="TreeGrafter"/>
</dbReference>
<sequence length="266" mass="28508">MVNIAITGKGGVGKTTIAGILSRFLGGEEYNVLAIDADPDMNLGSVLGVDMSEVTPLSENKELIAERTGSMPGKNMGGGVFKLNPKVDDIADAYGVKAPDKVNLIIMGTVDKGGSGCMCPSDAFLRALLRHLIIGKDDAVVLDMEAGIEHLGRGTAKSVNSLIIVVEPGMKSLKTAQRIKKLAEDIGIPNLGAIINKVRETAESEIIKERLKNMNIPFWGVVPFDENFMKADLKGKSPLDFSPESQGVQAMEKIKNNILRESKDKC</sequence>
<feature type="domain" description="CobQ/CobB/MinD/ParA nucleotide binding" evidence="3">
    <location>
        <begin position="5"/>
        <end position="238"/>
    </location>
</feature>
<proteinExistence type="predicted"/>
<dbReference type="SUPFAM" id="SSF52540">
    <property type="entry name" value="P-loop containing nucleoside triphosphate hydrolases"/>
    <property type="match status" value="1"/>
</dbReference>
<dbReference type="AlphaFoldDB" id="A0A133VGR4"/>
<dbReference type="InterPro" id="IPR002586">
    <property type="entry name" value="CobQ/CobB/MinD/ParA_Nub-bd_dom"/>
</dbReference>
<dbReference type="PANTHER" id="PTHR43384">
    <property type="entry name" value="SEPTUM SITE-DETERMINING PROTEIN MIND HOMOLOG, CHLOROPLASTIC-RELATED"/>
    <property type="match status" value="1"/>
</dbReference>
<dbReference type="PIRSF" id="PIRSF005647">
    <property type="entry name" value="CooC"/>
    <property type="match status" value="1"/>
</dbReference>
<dbReference type="Pfam" id="PF01656">
    <property type="entry name" value="CbiA"/>
    <property type="match status" value="1"/>
</dbReference>
<dbReference type="GO" id="GO:0051782">
    <property type="term" value="P:negative regulation of cell division"/>
    <property type="evidence" value="ECO:0007669"/>
    <property type="project" value="TreeGrafter"/>
</dbReference>
<dbReference type="Proteomes" id="UP000070549">
    <property type="component" value="Unassembled WGS sequence"/>
</dbReference>
<comment type="caution">
    <text evidence="4">The sequence shown here is derived from an EMBL/GenBank/DDBJ whole genome shotgun (WGS) entry which is preliminary data.</text>
</comment>
<evidence type="ECO:0000256" key="1">
    <source>
        <dbReference type="ARBA" id="ARBA00022741"/>
    </source>
</evidence>
<reference evidence="4 5" key="1">
    <citation type="journal article" date="2016" name="Sci. Rep.">
        <title>Metabolic traits of an uncultured archaeal lineage -MSBL1- from brine pools of the Red Sea.</title>
        <authorList>
            <person name="Mwirichia R."/>
            <person name="Alam I."/>
            <person name="Rashid M."/>
            <person name="Vinu M."/>
            <person name="Ba-Alawi W."/>
            <person name="Anthony Kamau A."/>
            <person name="Kamanda Ngugi D."/>
            <person name="Goker M."/>
            <person name="Klenk H.P."/>
            <person name="Bajic V."/>
            <person name="Stingl U."/>
        </authorList>
    </citation>
    <scope>NUCLEOTIDE SEQUENCE [LARGE SCALE GENOMIC DNA]</scope>
    <source>
        <strain evidence="4">SCGC-AAA382A03</strain>
    </source>
</reference>
<evidence type="ECO:0000259" key="3">
    <source>
        <dbReference type="Pfam" id="PF01656"/>
    </source>
</evidence>
<dbReference type="Gene3D" id="3.40.50.300">
    <property type="entry name" value="P-loop containing nucleotide triphosphate hydrolases"/>
    <property type="match status" value="1"/>
</dbReference>
<protein>
    <recommendedName>
        <fullName evidence="3">CobQ/CobB/MinD/ParA nucleotide binding domain-containing protein</fullName>
    </recommendedName>
</protein>
<dbReference type="FunFam" id="3.40.50.300:FF:001573">
    <property type="entry name" value="Carbon monoxide dehydrogenase accessory protein CooC"/>
    <property type="match status" value="1"/>
</dbReference>
<gene>
    <name evidence="4" type="ORF">AKJ49_00410</name>
</gene>
<evidence type="ECO:0000313" key="4">
    <source>
        <dbReference type="EMBL" id="KXB05605.1"/>
    </source>
</evidence>
<evidence type="ECO:0000313" key="5">
    <source>
        <dbReference type="Proteomes" id="UP000070549"/>
    </source>
</evidence>
<keyword evidence="1" id="KW-0547">Nucleotide-binding</keyword>
<dbReference type="InterPro" id="IPR027417">
    <property type="entry name" value="P-loop_NTPase"/>
</dbReference>
<keyword evidence="5" id="KW-1185">Reference proteome</keyword>
<dbReference type="GO" id="GO:0005524">
    <property type="term" value="F:ATP binding"/>
    <property type="evidence" value="ECO:0007669"/>
    <property type="project" value="UniProtKB-KW"/>
</dbReference>
<name>A0A133VGR4_9EURY</name>
<dbReference type="InterPro" id="IPR014433">
    <property type="entry name" value="CooC"/>
</dbReference>
<evidence type="ECO:0000256" key="2">
    <source>
        <dbReference type="ARBA" id="ARBA00022840"/>
    </source>
</evidence>